<dbReference type="PANTHER" id="PTHR30482:SF17">
    <property type="entry name" value="ABC TRANSPORTER ATP-BINDING PROTEIN"/>
    <property type="match status" value="1"/>
</dbReference>
<comment type="caution">
    <text evidence="7">The sequence shown here is derived from an EMBL/GenBank/DDBJ whole genome shotgun (WGS) entry which is preliminary data.</text>
</comment>
<feature type="transmembrane region" description="Helical" evidence="6">
    <location>
        <begin position="38"/>
        <end position="54"/>
    </location>
</feature>
<reference evidence="7 8" key="1">
    <citation type="submission" date="2020-08" db="EMBL/GenBank/DDBJ databases">
        <title>Genomic Encyclopedia of Type Strains, Phase IV (KMG-IV): sequencing the most valuable type-strain genomes for metagenomic binning, comparative biology and taxonomic classification.</title>
        <authorList>
            <person name="Goeker M."/>
        </authorList>
    </citation>
    <scope>NUCLEOTIDE SEQUENCE [LARGE SCALE GENOMIC DNA]</scope>
    <source>
        <strain evidence="7 8">DSM 106739</strain>
    </source>
</reference>
<feature type="transmembrane region" description="Helical" evidence="6">
    <location>
        <begin position="163"/>
        <end position="179"/>
    </location>
</feature>
<evidence type="ECO:0000256" key="1">
    <source>
        <dbReference type="ARBA" id="ARBA00004651"/>
    </source>
</evidence>
<evidence type="ECO:0000313" key="7">
    <source>
        <dbReference type="EMBL" id="MBB4013546.1"/>
    </source>
</evidence>
<dbReference type="Proteomes" id="UP000561045">
    <property type="component" value="Unassembled WGS sequence"/>
</dbReference>
<dbReference type="Pfam" id="PF02653">
    <property type="entry name" value="BPD_transp_2"/>
    <property type="match status" value="1"/>
</dbReference>
<evidence type="ECO:0000256" key="2">
    <source>
        <dbReference type="ARBA" id="ARBA00022475"/>
    </source>
</evidence>
<proteinExistence type="predicted"/>
<feature type="transmembrane region" description="Helical" evidence="6">
    <location>
        <begin position="311"/>
        <end position="334"/>
    </location>
</feature>
<dbReference type="InterPro" id="IPR043428">
    <property type="entry name" value="LivM-like"/>
</dbReference>
<dbReference type="AlphaFoldDB" id="A0A840BRU7"/>
<dbReference type="EMBL" id="JACIET010000002">
    <property type="protein sequence ID" value="MBB4013546.1"/>
    <property type="molecule type" value="Genomic_DNA"/>
</dbReference>
<dbReference type="PANTHER" id="PTHR30482">
    <property type="entry name" value="HIGH-AFFINITY BRANCHED-CHAIN AMINO ACID TRANSPORT SYSTEM PERMEASE"/>
    <property type="match status" value="1"/>
</dbReference>
<dbReference type="RefSeq" id="WP_338086702.1">
    <property type="nucleotide sequence ID" value="NZ_BAABLE010000005.1"/>
</dbReference>
<evidence type="ECO:0000256" key="4">
    <source>
        <dbReference type="ARBA" id="ARBA00022989"/>
    </source>
</evidence>
<organism evidence="7 8">
    <name type="scientific">Niveibacterium umoris</name>
    <dbReference type="NCBI Taxonomy" id="1193620"/>
    <lineage>
        <taxon>Bacteria</taxon>
        <taxon>Pseudomonadati</taxon>
        <taxon>Pseudomonadota</taxon>
        <taxon>Betaproteobacteria</taxon>
        <taxon>Rhodocyclales</taxon>
        <taxon>Rhodocyclaceae</taxon>
        <taxon>Niveibacterium</taxon>
    </lineage>
</organism>
<feature type="transmembrane region" description="Helical" evidence="6">
    <location>
        <begin position="109"/>
        <end position="128"/>
    </location>
</feature>
<feature type="transmembrane region" description="Helical" evidence="6">
    <location>
        <begin position="135"/>
        <end position="157"/>
    </location>
</feature>
<keyword evidence="5 6" id="KW-0472">Membrane</keyword>
<dbReference type="InterPro" id="IPR001851">
    <property type="entry name" value="ABC_transp_permease"/>
</dbReference>
<evidence type="ECO:0000256" key="6">
    <source>
        <dbReference type="SAM" id="Phobius"/>
    </source>
</evidence>
<evidence type="ECO:0000256" key="3">
    <source>
        <dbReference type="ARBA" id="ARBA00022692"/>
    </source>
</evidence>
<dbReference type="CDD" id="cd06581">
    <property type="entry name" value="TM_PBP1_LivM_like"/>
    <property type="match status" value="1"/>
</dbReference>
<protein>
    <submittedName>
        <fullName evidence="7">Branched-chain amino acid transport system permease protein</fullName>
    </submittedName>
</protein>
<gene>
    <name evidence="7" type="ORF">GGR36_002892</name>
</gene>
<evidence type="ECO:0000313" key="8">
    <source>
        <dbReference type="Proteomes" id="UP000561045"/>
    </source>
</evidence>
<evidence type="ECO:0000256" key="5">
    <source>
        <dbReference type="ARBA" id="ARBA00023136"/>
    </source>
</evidence>
<feature type="transmembrane region" description="Helical" evidence="6">
    <location>
        <begin position="271"/>
        <end position="291"/>
    </location>
</feature>
<feature type="transmembrane region" description="Helical" evidence="6">
    <location>
        <begin position="186"/>
        <end position="204"/>
    </location>
</feature>
<feature type="transmembrane region" description="Helical" evidence="6">
    <location>
        <begin position="234"/>
        <end position="259"/>
    </location>
</feature>
<keyword evidence="3 6" id="KW-0812">Transmembrane</keyword>
<keyword evidence="2" id="KW-1003">Cell membrane</keyword>
<accession>A0A840BRU7</accession>
<sequence>MPPPDTAALPLPSAPTLAPSALPQGKSSHLEYMMDKRLWIGLALAGLIAPYLFYEVTLAKLVCFALFAVAFNLLIGYAGLLSFGHAAFFGSAAYVCGYVVRDLHLGPELGVVAGTLAAGLLGALFGSLAIRRQGIYFAMITLALAQIVYFIALKSPITGGEDGMQGVKAATALFGLVSIESNRARYYFALVVALLGFAVVYRAIHSPFGAVLKAIRENEPRALSLGYKVERVKLLAFVLSAALAGTAGSLKAIVLEAATLTDIRWTMSGEVVLMTLLGGMGTVTGPIVGAFTVAGVESWLANIGQAAEVSAWLRAITSAQVVMGLIFIFCVLLFRRGIVGELQHVMKRNLNL</sequence>
<dbReference type="GO" id="GO:0015658">
    <property type="term" value="F:branched-chain amino acid transmembrane transporter activity"/>
    <property type="evidence" value="ECO:0007669"/>
    <property type="project" value="InterPro"/>
</dbReference>
<dbReference type="GO" id="GO:0005886">
    <property type="term" value="C:plasma membrane"/>
    <property type="evidence" value="ECO:0007669"/>
    <property type="project" value="UniProtKB-SubCell"/>
</dbReference>
<comment type="subcellular location">
    <subcellularLocation>
        <location evidence="1">Cell membrane</location>
        <topology evidence="1">Multi-pass membrane protein</topology>
    </subcellularLocation>
</comment>
<keyword evidence="4 6" id="KW-1133">Transmembrane helix</keyword>
<keyword evidence="8" id="KW-1185">Reference proteome</keyword>
<name>A0A840BRU7_9RHOO</name>
<feature type="transmembrane region" description="Helical" evidence="6">
    <location>
        <begin position="61"/>
        <end position="89"/>
    </location>
</feature>